<organism evidence="2 3">
    <name type="scientific">Methylorubrum salsuginis</name>
    <dbReference type="NCBI Taxonomy" id="414703"/>
    <lineage>
        <taxon>Bacteria</taxon>
        <taxon>Pseudomonadati</taxon>
        <taxon>Pseudomonadota</taxon>
        <taxon>Alphaproteobacteria</taxon>
        <taxon>Hyphomicrobiales</taxon>
        <taxon>Methylobacteriaceae</taxon>
        <taxon>Methylorubrum</taxon>
    </lineage>
</organism>
<gene>
    <name evidence="2" type="ORF">SAMN04488125_12327</name>
</gene>
<proteinExistence type="predicted"/>
<evidence type="ECO:0000256" key="1">
    <source>
        <dbReference type="SAM" id="MobiDB-lite"/>
    </source>
</evidence>
<dbReference type="EMBL" id="FOSV01000023">
    <property type="protein sequence ID" value="SFL74505.1"/>
    <property type="molecule type" value="Genomic_DNA"/>
</dbReference>
<reference evidence="3" key="1">
    <citation type="submission" date="2016-10" db="EMBL/GenBank/DDBJ databases">
        <authorList>
            <person name="Varghese N."/>
            <person name="Submissions S."/>
        </authorList>
    </citation>
    <scope>NUCLEOTIDE SEQUENCE [LARGE SCALE GENOMIC DNA]</scope>
    <source>
        <strain evidence="3">CGMCC 1.6474</strain>
    </source>
</reference>
<feature type="compositionally biased region" description="Low complexity" evidence="1">
    <location>
        <begin position="29"/>
        <end position="41"/>
    </location>
</feature>
<evidence type="ECO:0000313" key="2">
    <source>
        <dbReference type="EMBL" id="SFL74505.1"/>
    </source>
</evidence>
<name>A0A1I4K6W2_9HYPH</name>
<evidence type="ECO:0000313" key="3">
    <source>
        <dbReference type="Proteomes" id="UP000198804"/>
    </source>
</evidence>
<dbReference type="AlphaFoldDB" id="A0A1I4K6W2"/>
<accession>A0A1I4K6W2</accession>
<protein>
    <submittedName>
        <fullName evidence="2">Uncharacterized protein</fullName>
    </submittedName>
</protein>
<keyword evidence="3" id="KW-1185">Reference proteome</keyword>
<feature type="region of interest" description="Disordered" evidence="1">
    <location>
        <begin position="1"/>
        <end position="41"/>
    </location>
</feature>
<dbReference type="Proteomes" id="UP000198804">
    <property type="component" value="Unassembled WGS sequence"/>
</dbReference>
<sequence length="74" mass="7817">MAQAAPRKVSRIRSLWPSRDLRPPPPAAAEPAPLAPAADESLPLRSLTAHELIAMARAARARSLGMPGPESLSD</sequence>